<dbReference type="Proteomes" id="UP000001976">
    <property type="component" value="Plasmid pSymB"/>
</dbReference>
<gene>
    <name evidence="2" type="ORF">SM_b20596</name>
</gene>
<feature type="compositionally biased region" description="Basic and acidic residues" evidence="1">
    <location>
        <begin position="17"/>
        <end position="26"/>
    </location>
</feature>
<dbReference type="PATRIC" id="fig|266834.11.peg.6431"/>
<dbReference type="KEGG" id="sme:SM_b20596"/>
<reference evidence="3" key="2">
    <citation type="journal article" date="2001" name="Science">
        <title>The composite genome of the legume symbiont Sinorhizobium meliloti.</title>
        <authorList>
            <person name="Galibert F."/>
            <person name="Finan T.M."/>
            <person name="Long S.R."/>
            <person name="Puehler A."/>
            <person name="Abola P."/>
            <person name="Ampe F."/>
            <person name="Barloy-Hubler F."/>
            <person name="Barnett M.J."/>
            <person name="Becker A."/>
            <person name="Boistard P."/>
            <person name="Bothe G."/>
            <person name="Boutry M."/>
            <person name="Bowser L."/>
            <person name="Buhrmester J."/>
            <person name="Cadieu E."/>
            <person name="Capela D."/>
            <person name="Chain P."/>
            <person name="Cowie A."/>
            <person name="Davis R.W."/>
            <person name="Dreano S."/>
            <person name="Federspiel N.A."/>
            <person name="Fisher R.F."/>
            <person name="Gloux S."/>
            <person name="Godrie T."/>
            <person name="Goffeau A."/>
            <person name="Golding B."/>
            <person name="Gouzy J."/>
            <person name="Gurjal M."/>
            <person name="Hernandez-Lucas I."/>
            <person name="Hong A."/>
            <person name="Huizar L."/>
            <person name="Hyman R.W."/>
            <person name="Jones T."/>
            <person name="Kahn D."/>
            <person name="Kahn M.L."/>
            <person name="Kalman S."/>
            <person name="Keating D.H."/>
            <person name="Kiss E."/>
            <person name="Komp C."/>
            <person name="Lelaure V."/>
            <person name="Masuy D."/>
            <person name="Palm C."/>
            <person name="Peck M.C."/>
            <person name="Pohl T.M."/>
            <person name="Portetelle D."/>
            <person name="Purnelle B."/>
            <person name="Ramsperger U."/>
            <person name="Surzycki R."/>
            <person name="Thebault P."/>
            <person name="Vandenbol M."/>
            <person name="Vorhoelter F.J."/>
            <person name="Weidner S."/>
            <person name="Wells D.H."/>
            <person name="Wong K."/>
            <person name="Yeh K.-C."/>
            <person name="Batut J."/>
        </authorList>
    </citation>
    <scope>NUCLEOTIDE SEQUENCE [LARGE SCALE GENOMIC DNA]</scope>
    <source>
        <strain evidence="3">1021</strain>
        <plasmid evidence="3">Plasmid pSymB</plasmid>
    </source>
</reference>
<proteinExistence type="predicted"/>
<evidence type="ECO:0000313" key="2">
    <source>
        <dbReference type="EMBL" id="CAC49908.1"/>
    </source>
</evidence>
<keyword evidence="2" id="KW-0614">Plasmid</keyword>
<dbReference type="PIR" id="D96030">
    <property type="entry name" value="D96030"/>
</dbReference>
<dbReference type="HOGENOM" id="CLU_844344_0_0_5"/>
<feature type="region of interest" description="Disordered" evidence="1">
    <location>
        <begin position="304"/>
        <end position="329"/>
    </location>
</feature>
<feature type="compositionally biased region" description="Low complexity" evidence="1">
    <location>
        <begin position="27"/>
        <end position="39"/>
    </location>
</feature>
<evidence type="ECO:0000256" key="1">
    <source>
        <dbReference type="SAM" id="MobiDB-lite"/>
    </source>
</evidence>
<dbReference type="AlphaFoldDB" id="Q92TK4"/>
<protein>
    <submittedName>
        <fullName evidence="2">Uncharacterized protein</fullName>
    </submittedName>
</protein>
<evidence type="ECO:0000313" key="3">
    <source>
        <dbReference type="Proteomes" id="UP000001976"/>
    </source>
</evidence>
<dbReference type="EMBL" id="AL591985">
    <property type="protein sequence ID" value="CAC49908.1"/>
    <property type="molecule type" value="Genomic_DNA"/>
</dbReference>
<feature type="region of interest" description="Disordered" evidence="1">
    <location>
        <begin position="17"/>
        <end position="39"/>
    </location>
</feature>
<dbReference type="EnsemblBacteria" id="CAC49908">
    <property type="protein sequence ID" value="CAC49908"/>
    <property type="gene ID" value="SM_b20596"/>
</dbReference>
<feature type="compositionally biased region" description="Basic and acidic residues" evidence="1">
    <location>
        <begin position="129"/>
        <end position="144"/>
    </location>
</feature>
<geneLocation type="plasmid" evidence="2 3">
    <name>pSymB</name>
</geneLocation>
<sequence>MRIPRTNFSPAALYDANHADDYEDPHPAAQGAAHVPAAPEAAAHDHLFEAPEAPRRAPGHRDEETGYAGRAARLYGHGSAYAPAEVTVSTRDPLPTLAEITGLSGEPGWESHFFLSPNVRFTRTPERELMKRHPPAPEESRIEADEAAAEASDAETVMDVVPAEPAPSVVETELPSYSPSELLRVLTQQLPSWSAARSQAPEASVTKPAITESVAVAEEGPATSETTALPVTDEVPVVPHALPVANLAPESAAVEEDVPHQADARLAYLSDFAFFEFMPLEVAAVPPTVTEPVKEAARIPAPIAAAPKSRHRRSLLQCLSRSGRSRPRR</sequence>
<organism evidence="2 3">
    <name type="scientific">Rhizobium meliloti (strain 1021)</name>
    <name type="common">Ensifer meliloti</name>
    <name type="synonym">Sinorhizobium meliloti</name>
    <dbReference type="NCBI Taxonomy" id="266834"/>
    <lineage>
        <taxon>Bacteria</taxon>
        <taxon>Pseudomonadati</taxon>
        <taxon>Pseudomonadota</taxon>
        <taxon>Alphaproteobacteria</taxon>
        <taxon>Hyphomicrobiales</taxon>
        <taxon>Rhizobiaceae</taxon>
        <taxon>Sinorhizobium/Ensifer group</taxon>
        <taxon>Sinorhizobium</taxon>
    </lineage>
</organism>
<reference evidence="2 3" key="1">
    <citation type="journal article" date="2001" name="Proc. Natl. Acad. Sci. U.S.A.">
        <title>The complete sequence of the 1,683-kb pSymB megaplasmid from the N2-fixing endosymbiont Sinorhizobium meliloti.</title>
        <authorList>
            <person name="Finan T.M."/>
            <person name="Weidner S."/>
            <person name="Wong K."/>
            <person name="Buhrmester J."/>
            <person name="Chain P."/>
            <person name="Vorholter F.J."/>
            <person name="Hernandez-Lucas I."/>
            <person name="Becker A."/>
            <person name="Cowie A."/>
            <person name="Gouzy J."/>
            <person name="Golding B."/>
            <person name="Puhler A."/>
        </authorList>
    </citation>
    <scope>NUCLEOTIDE SEQUENCE [LARGE SCALE GENOMIC DNA]</scope>
    <source>
        <strain evidence="2 3">1021</strain>
        <plasmid evidence="3">Plasmid pSymB</plasmid>
    </source>
</reference>
<accession>Q92TK4</accession>
<keyword evidence="3" id="KW-1185">Reference proteome</keyword>
<feature type="region of interest" description="Disordered" evidence="1">
    <location>
        <begin position="129"/>
        <end position="150"/>
    </location>
</feature>
<name>Q92TK4_RHIME</name>